<organism evidence="2 3">
    <name type="scientific">Sphingomonas aliaeris</name>
    <dbReference type="NCBI Taxonomy" id="2759526"/>
    <lineage>
        <taxon>Bacteria</taxon>
        <taxon>Pseudomonadati</taxon>
        <taxon>Pseudomonadota</taxon>
        <taxon>Alphaproteobacteria</taxon>
        <taxon>Sphingomonadales</taxon>
        <taxon>Sphingomonadaceae</taxon>
        <taxon>Sphingomonas</taxon>
    </lineage>
</organism>
<accession>A0A974S6A7</accession>
<protein>
    <submittedName>
        <fullName evidence="2">Uncharacterized protein</fullName>
    </submittedName>
</protein>
<reference evidence="3" key="1">
    <citation type="submission" date="2020-09" db="EMBL/GenBank/DDBJ databases">
        <title>Sphingomonas sp., a new species isolated from pork steak.</title>
        <authorList>
            <person name="Heidler von Heilborn D."/>
        </authorList>
    </citation>
    <scope>NUCLEOTIDE SEQUENCE [LARGE SCALE GENOMIC DNA]</scope>
    <source>
        <plasmid evidence="3">punnamed1</plasmid>
    </source>
</reference>
<evidence type="ECO:0000256" key="1">
    <source>
        <dbReference type="SAM" id="Phobius"/>
    </source>
</evidence>
<proteinExistence type="predicted"/>
<keyword evidence="1" id="KW-0472">Membrane</keyword>
<gene>
    <name evidence="2" type="ORF">H5J25_18625</name>
</gene>
<name>A0A974S6A7_9SPHN</name>
<keyword evidence="1" id="KW-0812">Transmembrane</keyword>
<dbReference type="AlphaFoldDB" id="A0A974S6A7"/>
<keyword evidence="1" id="KW-1133">Transmembrane helix</keyword>
<keyword evidence="2" id="KW-0614">Plasmid</keyword>
<evidence type="ECO:0000313" key="3">
    <source>
        <dbReference type="Proteomes" id="UP000595894"/>
    </source>
</evidence>
<dbReference type="EMBL" id="CP061036">
    <property type="protein sequence ID" value="QQV79271.1"/>
    <property type="molecule type" value="Genomic_DNA"/>
</dbReference>
<sequence length="128" mass="13870">MSATHHLAPEIEWIAAPRTRGWRPDLGQAVADTSYVALRLSGWLLGTGLASLGVFALFFLMLGNFTPLGFFSHIGNLGTRFVAADEARRAAFMGQVHVVQAVIFGLTALARGRLLLTILDLTKGRRHG</sequence>
<feature type="transmembrane region" description="Helical" evidence="1">
    <location>
        <begin position="43"/>
        <end position="62"/>
    </location>
</feature>
<feature type="transmembrane region" description="Helical" evidence="1">
    <location>
        <begin position="98"/>
        <end position="119"/>
    </location>
</feature>
<dbReference type="RefSeq" id="WP_202096556.1">
    <property type="nucleotide sequence ID" value="NZ_CP061036.1"/>
</dbReference>
<keyword evidence="3" id="KW-1185">Reference proteome</keyword>
<dbReference type="Proteomes" id="UP000595894">
    <property type="component" value="Plasmid punnamed1"/>
</dbReference>
<geneLocation type="plasmid" evidence="2 3">
    <name>punnamed1</name>
</geneLocation>
<evidence type="ECO:0000313" key="2">
    <source>
        <dbReference type="EMBL" id="QQV79271.1"/>
    </source>
</evidence>
<dbReference type="KEGG" id="sari:H5J25_18625"/>